<dbReference type="InterPro" id="IPR050361">
    <property type="entry name" value="MPP/UQCRC_Complex"/>
</dbReference>
<protein>
    <recommendedName>
        <fullName evidence="2">Peptidase M16 C-terminal domain-containing protein</fullName>
    </recommendedName>
</protein>
<dbReference type="InterPro" id="IPR011249">
    <property type="entry name" value="Metalloenz_LuxS/M16"/>
</dbReference>
<dbReference type="InterPro" id="IPR007863">
    <property type="entry name" value="Peptidase_M16_C"/>
</dbReference>
<sequence>MRLCIQNLYRTMFENHPYGFNLFGTEESIQKLNRDDLVAWYKRYFVNNRIIISVVGDVSKKSVEESISEYFGKTIREKTGDIELQTPGLGGVKSKIETREKRQTSLSIGFKCPGVKHEDFFALTVMDEILSGMGGRLFINLRDRDYLGYIIHSYFDPCYDAGAYWIFLGIPPEREEEAFQKTFAELQIIKTSPVNEKELSDAKSAIIGNRLIDLQHNSVLALEYAKREMLQQRDLSETVFAQKIQMIKAEDIMRVANEYFDFENYALSIIRPQNK</sequence>
<feature type="domain" description="Peptidase M16 C-terminal" evidence="2">
    <location>
        <begin position="31"/>
        <end position="205"/>
    </location>
</feature>
<comment type="caution">
    <text evidence="3">The sequence shown here is derived from an EMBL/GenBank/DDBJ whole genome shotgun (WGS) entry which is preliminary data.</text>
</comment>
<dbReference type="Pfam" id="PF05193">
    <property type="entry name" value="Peptidase_M16_C"/>
    <property type="match status" value="1"/>
</dbReference>
<dbReference type="PANTHER" id="PTHR11851">
    <property type="entry name" value="METALLOPROTEASE"/>
    <property type="match status" value="1"/>
</dbReference>
<accession>A0A1F7S800</accession>
<gene>
    <name evidence="3" type="ORF">A2161_11395</name>
</gene>
<organism evidence="3 4">
    <name type="scientific">Candidatus Schekmanbacteria bacterium RBG_13_48_7</name>
    <dbReference type="NCBI Taxonomy" id="1817878"/>
    <lineage>
        <taxon>Bacteria</taxon>
        <taxon>Candidatus Schekmaniibacteriota</taxon>
    </lineage>
</organism>
<dbReference type="EMBL" id="MGDD01000018">
    <property type="protein sequence ID" value="OGL49378.1"/>
    <property type="molecule type" value="Genomic_DNA"/>
</dbReference>
<evidence type="ECO:0000259" key="2">
    <source>
        <dbReference type="Pfam" id="PF05193"/>
    </source>
</evidence>
<reference evidence="3 4" key="1">
    <citation type="journal article" date="2016" name="Nat. Commun.">
        <title>Thousands of microbial genomes shed light on interconnected biogeochemical processes in an aquifer system.</title>
        <authorList>
            <person name="Anantharaman K."/>
            <person name="Brown C.T."/>
            <person name="Hug L.A."/>
            <person name="Sharon I."/>
            <person name="Castelle C.J."/>
            <person name="Probst A.J."/>
            <person name="Thomas B.C."/>
            <person name="Singh A."/>
            <person name="Wilkins M.J."/>
            <person name="Karaoz U."/>
            <person name="Brodie E.L."/>
            <person name="Williams K.H."/>
            <person name="Hubbard S.S."/>
            <person name="Banfield J.F."/>
        </authorList>
    </citation>
    <scope>NUCLEOTIDE SEQUENCE [LARGE SCALE GENOMIC DNA]</scope>
</reference>
<dbReference type="PANTHER" id="PTHR11851:SF49">
    <property type="entry name" value="MITOCHONDRIAL-PROCESSING PEPTIDASE SUBUNIT ALPHA"/>
    <property type="match status" value="1"/>
</dbReference>
<comment type="similarity">
    <text evidence="1">Belongs to the peptidase M16 family.</text>
</comment>
<dbReference type="AlphaFoldDB" id="A0A1F7S800"/>
<dbReference type="SUPFAM" id="SSF63411">
    <property type="entry name" value="LuxS/MPP-like metallohydrolase"/>
    <property type="match status" value="2"/>
</dbReference>
<name>A0A1F7S800_9BACT</name>
<dbReference type="Proteomes" id="UP000179266">
    <property type="component" value="Unassembled WGS sequence"/>
</dbReference>
<dbReference type="Gene3D" id="3.30.830.10">
    <property type="entry name" value="Metalloenzyme, LuxS/M16 peptidase-like"/>
    <property type="match status" value="2"/>
</dbReference>
<evidence type="ECO:0000313" key="4">
    <source>
        <dbReference type="Proteomes" id="UP000179266"/>
    </source>
</evidence>
<evidence type="ECO:0000313" key="3">
    <source>
        <dbReference type="EMBL" id="OGL49378.1"/>
    </source>
</evidence>
<proteinExistence type="inferred from homology"/>
<dbReference type="GO" id="GO:0046872">
    <property type="term" value="F:metal ion binding"/>
    <property type="evidence" value="ECO:0007669"/>
    <property type="project" value="InterPro"/>
</dbReference>
<evidence type="ECO:0000256" key="1">
    <source>
        <dbReference type="ARBA" id="ARBA00007261"/>
    </source>
</evidence>